<sequence>MTKKLEPVFRHVGTAYIVDRVCKRIIDKKTLLYEVRCLDSLFHSHTHSVNIGILHRGIENYSVLTRSTSKPTWSALTATADGEDFPPDVVLDDLVEVDRYTAFVPEQAIPTRLREVETIKT</sequence>
<evidence type="ECO:0000313" key="1">
    <source>
        <dbReference type="EMBL" id="GMF54528.1"/>
    </source>
</evidence>
<dbReference type="Proteomes" id="UP001165121">
    <property type="component" value="Unassembled WGS sequence"/>
</dbReference>
<accession>A0A9W6Y6U0</accession>
<name>A0A9W6Y6U0_9STRA</name>
<protein>
    <submittedName>
        <fullName evidence="1">Unnamed protein product</fullName>
    </submittedName>
</protein>
<evidence type="ECO:0000313" key="2">
    <source>
        <dbReference type="Proteomes" id="UP001165121"/>
    </source>
</evidence>
<reference evidence="1" key="1">
    <citation type="submission" date="2023-04" db="EMBL/GenBank/DDBJ databases">
        <title>Phytophthora fragariaefolia NBRC 109709.</title>
        <authorList>
            <person name="Ichikawa N."/>
            <person name="Sato H."/>
            <person name="Tonouchi N."/>
        </authorList>
    </citation>
    <scope>NUCLEOTIDE SEQUENCE</scope>
    <source>
        <strain evidence="1">NBRC 109709</strain>
    </source>
</reference>
<dbReference type="EMBL" id="BSXT01003524">
    <property type="protein sequence ID" value="GMF54528.1"/>
    <property type="molecule type" value="Genomic_DNA"/>
</dbReference>
<organism evidence="1 2">
    <name type="scientific">Phytophthora fragariaefolia</name>
    <dbReference type="NCBI Taxonomy" id="1490495"/>
    <lineage>
        <taxon>Eukaryota</taxon>
        <taxon>Sar</taxon>
        <taxon>Stramenopiles</taxon>
        <taxon>Oomycota</taxon>
        <taxon>Peronosporomycetes</taxon>
        <taxon>Peronosporales</taxon>
        <taxon>Peronosporaceae</taxon>
        <taxon>Phytophthora</taxon>
    </lineage>
</organism>
<dbReference type="AlphaFoldDB" id="A0A9W6Y6U0"/>
<gene>
    <name evidence="1" type="ORF">Pfra01_002277700</name>
</gene>
<proteinExistence type="predicted"/>
<dbReference type="OrthoDB" id="128787at2759"/>
<keyword evidence="2" id="KW-1185">Reference proteome</keyword>
<comment type="caution">
    <text evidence="1">The sequence shown here is derived from an EMBL/GenBank/DDBJ whole genome shotgun (WGS) entry which is preliminary data.</text>
</comment>